<dbReference type="Gene3D" id="2.40.50.200">
    <property type="entry name" value="Bacterial OB-fold"/>
    <property type="match status" value="1"/>
</dbReference>
<gene>
    <name evidence="3" type="ORF">DC083_05695</name>
</gene>
<dbReference type="SUPFAM" id="SSF101756">
    <property type="entry name" value="Hypothetical protein YgiW"/>
    <property type="match status" value="1"/>
</dbReference>
<keyword evidence="1 2" id="KW-0732">Signal</keyword>
<feature type="signal peptide" evidence="2">
    <location>
        <begin position="1"/>
        <end position="23"/>
    </location>
</feature>
<feature type="chain" id="PRO_5015656967" evidence="2">
    <location>
        <begin position="24"/>
        <end position="131"/>
    </location>
</feature>
<dbReference type="Pfam" id="PF04076">
    <property type="entry name" value="BOF"/>
    <property type="match status" value="1"/>
</dbReference>
<reference evidence="4" key="1">
    <citation type="submission" date="2018-05" db="EMBL/GenBank/DDBJ databases">
        <title>Ignatzschineria dubaiensis sp. nov., isolated from necrotic foot tissues of dromedaries (Camelus dromedarius) and associated maggots in Dubai, United Arab Emirates.</title>
        <authorList>
            <person name="Tsang C.C."/>
            <person name="Tang J.Y.M."/>
            <person name="Fong J.Y.H."/>
            <person name="Kinne J."/>
            <person name="Lee H.H."/>
            <person name="Joseph M."/>
            <person name="Jose S."/>
            <person name="Schuster R.K."/>
            <person name="Tang Y."/>
            <person name="Sivakumar S."/>
            <person name="Chen J.H.K."/>
            <person name="Teng J.L.L."/>
            <person name="Lau S.K.P."/>
            <person name="Wernery U."/>
            <person name="Woo P.C.Y."/>
        </authorList>
    </citation>
    <scope>NUCLEOTIDE SEQUENCE [LARGE SCALE GENOMIC DNA]</scope>
    <source>
        <strain evidence="4">KCTC 22644</strain>
    </source>
</reference>
<proteinExistence type="predicted"/>
<dbReference type="NCBIfam" id="NF033674">
    <property type="entry name" value="stress_OB_fold"/>
    <property type="match status" value="1"/>
</dbReference>
<dbReference type="PANTHER" id="PTHR36571:SF1">
    <property type="entry name" value="PROTEIN YGIW"/>
    <property type="match status" value="1"/>
</dbReference>
<organism evidence="3 4">
    <name type="scientific">Ignatzschineria ureiclastica</name>
    <dbReference type="NCBI Taxonomy" id="472582"/>
    <lineage>
        <taxon>Bacteria</taxon>
        <taxon>Pseudomonadati</taxon>
        <taxon>Pseudomonadota</taxon>
        <taxon>Gammaproteobacteria</taxon>
        <taxon>Cardiobacteriales</taxon>
        <taxon>Ignatzschineriaceae</taxon>
        <taxon>Ignatzschineria</taxon>
    </lineage>
</organism>
<dbReference type="AlphaFoldDB" id="A0A2U2AFF9"/>
<dbReference type="InterPro" id="IPR005220">
    <property type="entry name" value="CarO-like"/>
</dbReference>
<dbReference type="Proteomes" id="UP000245020">
    <property type="component" value="Unassembled WGS sequence"/>
</dbReference>
<evidence type="ECO:0000313" key="4">
    <source>
        <dbReference type="Proteomes" id="UP000245020"/>
    </source>
</evidence>
<dbReference type="RefSeq" id="WP_109189270.1">
    <property type="nucleotide sequence ID" value="NZ_BMYA01000003.1"/>
</dbReference>
<name>A0A2U2AFF9_9GAMM</name>
<comment type="caution">
    <text evidence="3">The sequence shown here is derived from an EMBL/GenBank/DDBJ whole genome shotgun (WGS) entry which is preliminary data.</text>
</comment>
<accession>A0A2U2AFF9</accession>
<dbReference type="OrthoDB" id="598245at2"/>
<evidence type="ECO:0000256" key="2">
    <source>
        <dbReference type="SAM" id="SignalP"/>
    </source>
</evidence>
<evidence type="ECO:0000313" key="3">
    <source>
        <dbReference type="EMBL" id="PWD81380.1"/>
    </source>
</evidence>
<protein>
    <submittedName>
        <fullName evidence="3">Stress-induced protein YgiW</fullName>
    </submittedName>
</protein>
<dbReference type="InterPro" id="IPR036700">
    <property type="entry name" value="BOBF_sf"/>
</dbReference>
<dbReference type="PANTHER" id="PTHR36571">
    <property type="entry name" value="PROTEIN YGIW"/>
    <property type="match status" value="1"/>
</dbReference>
<dbReference type="EMBL" id="QEWQ01000003">
    <property type="protein sequence ID" value="PWD81380.1"/>
    <property type="molecule type" value="Genomic_DNA"/>
</dbReference>
<keyword evidence="4" id="KW-1185">Reference proteome</keyword>
<sequence length="131" mass="14186">MRKLILATTLVATCALGSSVAFAQFSGPSSAGGFVNKNAPAVNTGQVISVKDAIAARDDSRVVLEGKIVEQVGKEKYLFRDASGEVIVEIDNDDWKGLKVTPEDTVLIYGEVDHHRHRPTDIDVDHIMLKP</sequence>
<evidence type="ECO:0000256" key="1">
    <source>
        <dbReference type="ARBA" id="ARBA00022729"/>
    </source>
</evidence>